<dbReference type="GO" id="GO:0006355">
    <property type="term" value="P:regulation of DNA-templated transcription"/>
    <property type="evidence" value="ECO:0007669"/>
    <property type="project" value="InterPro"/>
</dbReference>
<dbReference type="SUPFAM" id="SSF63520">
    <property type="entry name" value="PTS-regulatory domain, PRD"/>
    <property type="match status" value="2"/>
</dbReference>
<feature type="domain" description="PTS EIIB type-2" evidence="6">
    <location>
        <begin position="436"/>
        <end position="525"/>
    </location>
</feature>
<dbReference type="eggNOG" id="COG3711">
    <property type="taxonomic scope" value="Bacteria"/>
</dbReference>
<dbReference type="Pfam" id="PF00874">
    <property type="entry name" value="PRD"/>
    <property type="match status" value="2"/>
</dbReference>
<evidence type="ECO:0000256" key="5">
    <source>
        <dbReference type="ARBA" id="ARBA00023163"/>
    </source>
</evidence>
<evidence type="ECO:0000313" key="9">
    <source>
        <dbReference type="Proteomes" id="UP000001410"/>
    </source>
</evidence>
<dbReference type="SUPFAM" id="SSF46785">
    <property type="entry name" value="Winged helix' DNA-binding domain"/>
    <property type="match status" value="1"/>
</dbReference>
<accession>A0A0H2VC51</accession>
<evidence type="ECO:0000259" key="7">
    <source>
        <dbReference type="PROSITE" id="PS51372"/>
    </source>
</evidence>
<dbReference type="PANTHER" id="PTHR30185">
    <property type="entry name" value="CRYPTIC BETA-GLUCOSIDE BGL OPERON ANTITERMINATOR"/>
    <property type="match status" value="1"/>
</dbReference>
<evidence type="ECO:0000256" key="1">
    <source>
        <dbReference type="ARBA" id="ARBA00022679"/>
    </source>
</evidence>
<dbReference type="InterPro" id="IPR013196">
    <property type="entry name" value="HTH_11"/>
</dbReference>
<evidence type="ECO:0000256" key="4">
    <source>
        <dbReference type="ARBA" id="ARBA00023159"/>
    </source>
</evidence>
<gene>
    <name evidence="8" type="ordered locus">c4488</name>
</gene>
<keyword evidence="4" id="KW-0010">Activator</keyword>
<dbReference type="InterPro" id="IPR050661">
    <property type="entry name" value="BglG_antiterminators"/>
</dbReference>
<keyword evidence="5" id="KW-0804">Transcription</keyword>
<protein>
    <submittedName>
        <fullName evidence="8">Putative transcriptional Antiterminator</fullName>
    </submittedName>
</protein>
<keyword evidence="3" id="KW-0805">Transcription regulation</keyword>
<dbReference type="EMBL" id="AE014075">
    <property type="protein sequence ID" value="AAN82924.1"/>
    <property type="molecule type" value="Genomic_DNA"/>
</dbReference>
<evidence type="ECO:0000313" key="8">
    <source>
        <dbReference type="EMBL" id="AAN82924.1"/>
    </source>
</evidence>
<feature type="domain" description="PRD" evidence="7">
    <location>
        <begin position="213"/>
        <end position="317"/>
    </location>
</feature>
<dbReference type="InterPro" id="IPR036388">
    <property type="entry name" value="WH-like_DNA-bd_sf"/>
</dbReference>
<dbReference type="AlphaFoldDB" id="A0A0H2VC51"/>
<name>A0A0H2VC51_ECOL6</name>
<keyword evidence="1" id="KW-0808">Transferase</keyword>
<dbReference type="HOGENOM" id="CLU_013442_2_1_6"/>
<dbReference type="PROSITE" id="PS51372">
    <property type="entry name" value="PRD_2"/>
    <property type="match status" value="2"/>
</dbReference>
<dbReference type="InterPro" id="IPR013011">
    <property type="entry name" value="PTS_EIIB_2"/>
</dbReference>
<keyword evidence="2" id="KW-0677">Repeat</keyword>
<sequence>MATEALPYGVIRGKKMQMITSRQNRLLRFLLPRREYTTIVTIAGYLNVSEKTIQRDLRLLEQWLGQWRINVEKRAGAGVMLSAENIADLLHLDHLLVAECEEIDCVMNNARRVKIASQLLSETPNETSISKLSERYFISGASIVNDLRVIESWLAPLGLSLIRSPSGTHIEGSEGQVRQAMALLINGIINHNEPQGVVYSRLDPGSYKALVHYFGEEEVLFVQSLLLDMENELSWSLGEPYYVNIFTHILIMMYRNTHGNALSREEDQTRQYDENIFNVASQMIHKIDQRIAHTLPDDEVWFIYQYIISSGVAIDGQKDVSIISHMQASNEARLITWRLITVFSDIVDCDFSEDSALYDGLLVHIKPLINRLNYRIHIRNPLLEDIKAELADVWRLTQYVVNQVFKTWGENAVSEDEVGYLTVHFQAAMERQIARKRVLLVCSTGIGTSHLLKSRILRAFPEWTIVDVISAANLSQVLPDNIELIISTINLPTVTMPVAYVTAFFNDADIKRVTEMVITEKLHHATSRVVEI</sequence>
<dbReference type="Gene3D" id="1.10.10.10">
    <property type="entry name" value="Winged helix-like DNA-binding domain superfamily/Winged helix DNA-binding domain"/>
    <property type="match status" value="2"/>
</dbReference>
<evidence type="ECO:0000256" key="2">
    <source>
        <dbReference type="ARBA" id="ARBA00022737"/>
    </source>
</evidence>
<dbReference type="InterPro" id="IPR007737">
    <property type="entry name" value="Mga_HTH"/>
</dbReference>
<dbReference type="Pfam" id="PF05043">
    <property type="entry name" value="Mga"/>
    <property type="match status" value="1"/>
</dbReference>
<organism evidence="8 9">
    <name type="scientific">Escherichia coli O6:H1 (strain CFT073 / ATCC 700928 / UPEC)</name>
    <dbReference type="NCBI Taxonomy" id="199310"/>
    <lineage>
        <taxon>Bacteria</taxon>
        <taxon>Pseudomonadati</taxon>
        <taxon>Pseudomonadota</taxon>
        <taxon>Gammaproteobacteria</taxon>
        <taxon>Enterobacterales</taxon>
        <taxon>Enterobacteriaceae</taxon>
        <taxon>Escherichia</taxon>
    </lineage>
</organism>
<dbReference type="Gene3D" id="1.10.1790.10">
    <property type="entry name" value="PRD domain"/>
    <property type="match status" value="2"/>
</dbReference>
<dbReference type="GO" id="GO:0009401">
    <property type="term" value="P:phosphoenolpyruvate-dependent sugar phosphotransferase system"/>
    <property type="evidence" value="ECO:0007669"/>
    <property type="project" value="InterPro"/>
</dbReference>
<dbReference type="SMR" id="A0A0H2VC51"/>
<dbReference type="InterPro" id="IPR036390">
    <property type="entry name" value="WH_DNA-bd_sf"/>
</dbReference>
<feature type="domain" description="PRD" evidence="7">
    <location>
        <begin position="327"/>
        <end position="435"/>
    </location>
</feature>
<dbReference type="STRING" id="199310.c4488"/>
<dbReference type="InterPro" id="IPR036095">
    <property type="entry name" value="PTS_EIIB-like_sf"/>
</dbReference>
<dbReference type="SUPFAM" id="SSF52794">
    <property type="entry name" value="PTS system IIB component-like"/>
    <property type="match status" value="1"/>
</dbReference>
<dbReference type="Pfam" id="PF08279">
    <property type="entry name" value="HTH_11"/>
    <property type="match status" value="1"/>
</dbReference>
<proteinExistence type="predicted"/>
<dbReference type="CDD" id="cd05568">
    <property type="entry name" value="PTS_IIB_bgl_like"/>
    <property type="match status" value="1"/>
</dbReference>
<dbReference type="PROSITE" id="PS51099">
    <property type="entry name" value="PTS_EIIB_TYPE_2"/>
    <property type="match status" value="1"/>
</dbReference>
<dbReference type="InterPro" id="IPR036634">
    <property type="entry name" value="PRD_sf"/>
</dbReference>
<dbReference type="Proteomes" id="UP000001410">
    <property type="component" value="Chromosome"/>
</dbReference>
<dbReference type="KEGG" id="ecc:c4488"/>
<dbReference type="GO" id="GO:0008982">
    <property type="term" value="F:protein-N(PI)-phosphohistidine-sugar phosphotransferase activity"/>
    <property type="evidence" value="ECO:0007669"/>
    <property type="project" value="InterPro"/>
</dbReference>
<dbReference type="PANTHER" id="PTHR30185:SF18">
    <property type="entry name" value="TRANSCRIPTIONAL REGULATOR MTLR"/>
    <property type="match status" value="1"/>
</dbReference>
<reference evidence="8 9" key="1">
    <citation type="journal article" date="2002" name="Proc. Natl. Acad. Sci. U.S.A.">
        <title>Extensive mosaic structure revealed by the complete genome sequence of uropathogenic Escherichia coli.</title>
        <authorList>
            <person name="Welch R.A."/>
            <person name="Burland V."/>
            <person name="Plunkett G.III."/>
            <person name="Redford P."/>
            <person name="Roesch P."/>
            <person name="Rasko D."/>
            <person name="Buckles E.L."/>
            <person name="Liou S.R."/>
            <person name="Boutin A."/>
            <person name="Hackett J."/>
            <person name="Stroud D."/>
            <person name="Mayhew G.F."/>
            <person name="Rose D.J."/>
            <person name="Zhou S."/>
            <person name="Schwartz D.C."/>
            <person name="Perna N.T."/>
            <person name="Mobley H.L."/>
            <person name="Donnenberg M.S."/>
            <person name="Blattner F.R."/>
        </authorList>
    </citation>
    <scope>NUCLEOTIDE SEQUENCE [LARGE SCALE GENOMIC DNA]</scope>
    <source>
        <strain evidence="9">CFT073 / ATCC 700928 / UPEC</strain>
    </source>
</reference>
<dbReference type="Gene3D" id="3.40.50.2300">
    <property type="match status" value="1"/>
</dbReference>
<dbReference type="InterPro" id="IPR011608">
    <property type="entry name" value="PRD"/>
</dbReference>
<evidence type="ECO:0000259" key="6">
    <source>
        <dbReference type="PROSITE" id="PS51099"/>
    </source>
</evidence>
<evidence type="ECO:0000256" key="3">
    <source>
        <dbReference type="ARBA" id="ARBA00023015"/>
    </source>
</evidence>
<keyword evidence="9" id="KW-1185">Reference proteome</keyword>